<dbReference type="CDD" id="cd00586">
    <property type="entry name" value="4HBT"/>
    <property type="match status" value="1"/>
</dbReference>
<reference evidence="4 5" key="1">
    <citation type="submission" date="2018-09" db="EMBL/GenBank/DDBJ databases">
        <authorList>
            <person name="Grouzdev D.S."/>
            <person name="Krutkina M.S."/>
        </authorList>
    </citation>
    <scope>NUCLEOTIDE SEQUENCE [LARGE SCALE GENOMIC DNA]</scope>
    <source>
        <strain evidence="4 5">RmlP001</strain>
    </source>
</reference>
<proteinExistence type="inferred from homology"/>
<evidence type="ECO:0000259" key="3">
    <source>
        <dbReference type="Pfam" id="PF03061"/>
    </source>
</evidence>
<dbReference type="NCBIfam" id="TIGR00051">
    <property type="entry name" value="YbgC/FadM family acyl-CoA thioesterase"/>
    <property type="match status" value="1"/>
</dbReference>
<name>A0A4Q2RGN9_9HYPH</name>
<dbReference type="InterPro" id="IPR014166">
    <property type="entry name" value="Tol-Pal_acyl-CoA_thioesterase"/>
</dbReference>
<dbReference type="Pfam" id="PF03061">
    <property type="entry name" value="4HBT"/>
    <property type="match status" value="1"/>
</dbReference>
<dbReference type="RefSeq" id="WP_129217701.1">
    <property type="nucleotide sequence ID" value="NZ_QYBC01000002.1"/>
</dbReference>
<evidence type="ECO:0000256" key="1">
    <source>
        <dbReference type="ARBA" id="ARBA00005953"/>
    </source>
</evidence>
<dbReference type="Gene3D" id="3.10.129.10">
    <property type="entry name" value="Hotdog Thioesterase"/>
    <property type="match status" value="1"/>
</dbReference>
<gene>
    <name evidence="4" type="primary">ybgC</name>
    <name evidence="4" type="ORF">D3272_03420</name>
</gene>
<evidence type="ECO:0000256" key="2">
    <source>
        <dbReference type="ARBA" id="ARBA00022801"/>
    </source>
</evidence>
<keyword evidence="5" id="KW-1185">Reference proteome</keyword>
<dbReference type="InterPro" id="IPR050563">
    <property type="entry name" value="4-hydroxybenzoyl-CoA_TE"/>
</dbReference>
<dbReference type="AlphaFoldDB" id="A0A4Q2RGN9"/>
<dbReference type="InterPro" id="IPR029069">
    <property type="entry name" value="HotDog_dom_sf"/>
</dbReference>
<reference evidence="4 5" key="2">
    <citation type="submission" date="2019-02" db="EMBL/GenBank/DDBJ databases">
        <title>'Lichenibacterium ramalinii' gen. nov. sp. nov., 'Lichenibacterium minor' gen. nov. sp. nov.</title>
        <authorList>
            <person name="Pankratov T."/>
        </authorList>
    </citation>
    <scope>NUCLEOTIDE SEQUENCE [LARGE SCALE GENOMIC DNA]</scope>
    <source>
        <strain evidence="4 5">RmlP001</strain>
    </source>
</reference>
<dbReference type="NCBIfam" id="TIGR02799">
    <property type="entry name" value="thio_ybgC"/>
    <property type="match status" value="1"/>
</dbReference>
<dbReference type="PROSITE" id="PS01328">
    <property type="entry name" value="4HBCOA_THIOESTERASE"/>
    <property type="match status" value="1"/>
</dbReference>
<dbReference type="GO" id="GO:0047617">
    <property type="term" value="F:fatty acyl-CoA hydrolase activity"/>
    <property type="evidence" value="ECO:0007669"/>
    <property type="project" value="TreeGrafter"/>
</dbReference>
<dbReference type="PANTHER" id="PTHR31793:SF37">
    <property type="entry name" value="ACYL-COA THIOESTER HYDROLASE YBGC"/>
    <property type="match status" value="1"/>
</dbReference>
<feature type="domain" description="Thioesterase" evidence="3">
    <location>
        <begin position="21"/>
        <end position="106"/>
    </location>
</feature>
<dbReference type="InterPro" id="IPR008272">
    <property type="entry name" value="HB-CoA_thioesterase_AS"/>
</dbReference>
<dbReference type="OrthoDB" id="9808429at2"/>
<accession>A0A4Q2RGN9</accession>
<sequence>MSGRVHRLTVRVYYEDTDFSGVVYHANYLRFLERGRTETLRDAGLDHASLFAAEPPLALAVARMEIDFRRPARMDDLVEVETRVAASGGASLVMHQRLLRGDDVLVEATVRVAAVSRGRATRLPAGLAARLAG</sequence>
<dbReference type="FunFam" id="3.10.129.10:FF:000004">
    <property type="entry name" value="Tol-pal system-associated acyl-CoA thioesterase"/>
    <property type="match status" value="1"/>
</dbReference>
<comment type="similarity">
    <text evidence="1">Belongs to the 4-hydroxybenzoyl-CoA thioesterase family.</text>
</comment>
<dbReference type="EMBL" id="QYBC01000002">
    <property type="protein sequence ID" value="RYB07133.1"/>
    <property type="molecule type" value="Genomic_DNA"/>
</dbReference>
<dbReference type="InterPro" id="IPR006684">
    <property type="entry name" value="YbgC/YbaW"/>
</dbReference>
<dbReference type="InterPro" id="IPR006683">
    <property type="entry name" value="Thioestr_dom"/>
</dbReference>
<evidence type="ECO:0000313" key="4">
    <source>
        <dbReference type="EMBL" id="RYB07133.1"/>
    </source>
</evidence>
<comment type="caution">
    <text evidence="4">The sequence shown here is derived from an EMBL/GenBank/DDBJ whole genome shotgun (WGS) entry which is preliminary data.</text>
</comment>
<dbReference type="PANTHER" id="PTHR31793">
    <property type="entry name" value="4-HYDROXYBENZOYL-COA THIOESTERASE FAMILY MEMBER"/>
    <property type="match status" value="1"/>
</dbReference>
<protein>
    <submittedName>
        <fullName evidence="4">Tol-pal system-associated acyl-CoA thioesterase</fullName>
    </submittedName>
</protein>
<evidence type="ECO:0000313" key="5">
    <source>
        <dbReference type="Proteomes" id="UP000289411"/>
    </source>
</evidence>
<organism evidence="4 5">
    <name type="scientific">Lichenibacterium ramalinae</name>
    <dbReference type="NCBI Taxonomy" id="2316527"/>
    <lineage>
        <taxon>Bacteria</taxon>
        <taxon>Pseudomonadati</taxon>
        <taxon>Pseudomonadota</taxon>
        <taxon>Alphaproteobacteria</taxon>
        <taxon>Hyphomicrobiales</taxon>
        <taxon>Lichenihabitantaceae</taxon>
        <taxon>Lichenibacterium</taxon>
    </lineage>
</organism>
<dbReference type="PIRSF" id="PIRSF003230">
    <property type="entry name" value="YbgC"/>
    <property type="match status" value="1"/>
</dbReference>
<dbReference type="SUPFAM" id="SSF54637">
    <property type="entry name" value="Thioesterase/thiol ester dehydrase-isomerase"/>
    <property type="match status" value="1"/>
</dbReference>
<keyword evidence="2" id="KW-0378">Hydrolase</keyword>
<dbReference type="Proteomes" id="UP000289411">
    <property type="component" value="Unassembled WGS sequence"/>
</dbReference>